<dbReference type="InterPro" id="IPR015421">
    <property type="entry name" value="PyrdxlP-dep_Trfase_major"/>
</dbReference>
<dbReference type="Proteomes" id="UP000294418">
    <property type="component" value="Chromosome"/>
</dbReference>
<dbReference type="FunFam" id="3.40.640.10:FF:000015">
    <property type="entry name" value="Aspartate aminotransferase"/>
    <property type="match status" value="1"/>
</dbReference>
<evidence type="ECO:0000256" key="1">
    <source>
        <dbReference type="ARBA" id="ARBA00001933"/>
    </source>
</evidence>
<evidence type="ECO:0000256" key="5">
    <source>
        <dbReference type="ARBA" id="ARBA00022679"/>
    </source>
</evidence>
<dbReference type="Pfam" id="PF00155">
    <property type="entry name" value="Aminotran_1_2"/>
    <property type="match status" value="1"/>
</dbReference>
<evidence type="ECO:0000256" key="4">
    <source>
        <dbReference type="ARBA" id="ARBA00022576"/>
    </source>
</evidence>
<protein>
    <submittedName>
        <fullName evidence="8">Aspartate aminotransferase</fullName>
        <ecNumber evidence="8">2.6.1.1</ecNumber>
    </submittedName>
</protein>
<dbReference type="PANTHER" id="PTHR11879:SF22">
    <property type="entry name" value="ASPARTATE AMINOTRANSFERASE, MITOCHONDRIAL"/>
    <property type="match status" value="1"/>
</dbReference>
<evidence type="ECO:0000256" key="6">
    <source>
        <dbReference type="ARBA" id="ARBA00022898"/>
    </source>
</evidence>
<evidence type="ECO:0000313" key="8">
    <source>
        <dbReference type="EMBL" id="VFP83993.1"/>
    </source>
</evidence>
<dbReference type="InterPro" id="IPR004839">
    <property type="entry name" value="Aminotransferase_I/II_large"/>
</dbReference>
<dbReference type="SUPFAM" id="SSF53383">
    <property type="entry name" value="PLP-dependent transferases"/>
    <property type="match status" value="1"/>
</dbReference>
<organism evidence="8 9">
    <name type="scientific">Candidatus Erwinia haradaeae</name>
    <dbReference type="NCBI Taxonomy" id="1922217"/>
    <lineage>
        <taxon>Bacteria</taxon>
        <taxon>Pseudomonadati</taxon>
        <taxon>Pseudomonadota</taxon>
        <taxon>Gammaproteobacteria</taxon>
        <taxon>Enterobacterales</taxon>
        <taxon>Erwiniaceae</taxon>
        <taxon>Erwinia</taxon>
    </lineage>
</organism>
<evidence type="ECO:0000313" key="9">
    <source>
        <dbReference type="Proteomes" id="UP000294418"/>
    </source>
</evidence>
<feature type="domain" description="Aminotransferase class I/classII large" evidence="7">
    <location>
        <begin position="27"/>
        <end position="393"/>
    </location>
</feature>
<dbReference type="CDD" id="cd00609">
    <property type="entry name" value="AAT_like"/>
    <property type="match status" value="1"/>
</dbReference>
<accession>A0A451DCA5</accession>
<comment type="similarity">
    <text evidence="2">Belongs to the class-I pyridoxal-phosphate-dependent aminotransferase family.</text>
</comment>
<comment type="subunit">
    <text evidence="3">Homodimer.</text>
</comment>
<dbReference type="GO" id="GO:0030170">
    <property type="term" value="F:pyridoxal phosphate binding"/>
    <property type="evidence" value="ECO:0007669"/>
    <property type="project" value="InterPro"/>
</dbReference>
<dbReference type="OrthoDB" id="9766445at2"/>
<dbReference type="GO" id="GO:0004069">
    <property type="term" value="F:L-aspartate:2-oxoglutarate aminotransferase activity"/>
    <property type="evidence" value="ECO:0007669"/>
    <property type="project" value="UniProtKB-EC"/>
</dbReference>
<gene>
    <name evidence="8" type="primary">aspC</name>
    <name evidence="8" type="ORF">ERCILAFE3058_105</name>
</gene>
<dbReference type="PANTHER" id="PTHR11879">
    <property type="entry name" value="ASPARTATE AMINOTRANSFERASE"/>
    <property type="match status" value="1"/>
</dbReference>
<keyword evidence="5 8" id="KW-0808">Transferase</keyword>
<evidence type="ECO:0000256" key="2">
    <source>
        <dbReference type="ARBA" id="ARBA00007441"/>
    </source>
</evidence>
<dbReference type="GO" id="GO:0033585">
    <property type="term" value="P:L-phenylalanine biosynthetic process from chorismate via phenylpyruvate"/>
    <property type="evidence" value="ECO:0007669"/>
    <property type="project" value="TreeGrafter"/>
</dbReference>
<dbReference type="GO" id="GO:0005829">
    <property type="term" value="C:cytosol"/>
    <property type="evidence" value="ECO:0007669"/>
    <property type="project" value="TreeGrafter"/>
</dbReference>
<dbReference type="GO" id="GO:0042802">
    <property type="term" value="F:identical protein binding"/>
    <property type="evidence" value="ECO:0007669"/>
    <property type="project" value="TreeGrafter"/>
</dbReference>
<dbReference type="EMBL" id="LR217720">
    <property type="protein sequence ID" value="VFP83993.1"/>
    <property type="molecule type" value="Genomic_DNA"/>
</dbReference>
<sequence length="397" mass="44556">MFELITTAPKDPILDLNDAFHTDTYRNKINLGIGVYKDHSGKTPVLSSVKKAEIFLQENEKTKNYLNIEGLSSFGFYIQELLFGASNPLIAQKRIRTAQTPGGTGALRIAIDFLASQMHAKKKIWISNPSWPNYRNIFTAAGFQVAEYDYCNPITNTLNFEAMIDSLHTAQPGDIILLQGCCHNPTGIDPSTEQWKYLAHLSLHKGWLPIFDFAYQGFALGLEEDVKSLRTFSSIHPELIVCSSYSKNFSLYSERVGALSIIASHSKVADAAFSHIRSTIRANYSSPPSHGAAVVATILHNNDLRAEWKKELNTMRERIQNMRELLAKNLQMKTRTLNFDFLTTQTGMFSLFHLTPNQVLRLRNEFGVYVVPKGRINIAGITHDNISPICEALTTVL</sequence>
<dbReference type="EC" id="2.6.1.1" evidence="8"/>
<evidence type="ECO:0000259" key="7">
    <source>
        <dbReference type="Pfam" id="PF00155"/>
    </source>
</evidence>
<dbReference type="InterPro" id="IPR015424">
    <property type="entry name" value="PyrdxlP-dep_Trfase"/>
</dbReference>
<comment type="cofactor">
    <cofactor evidence="1">
        <name>pyridoxal 5'-phosphate</name>
        <dbReference type="ChEBI" id="CHEBI:597326"/>
    </cofactor>
</comment>
<dbReference type="PRINTS" id="PR00799">
    <property type="entry name" value="TRANSAMINASE"/>
</dbReference>
<dbReference type="Gene3D" id="3.90.1150.10">
    <property type="entry name" value="Aspartate Aminotransferase, domain 1"/>
    <property type="match status" value="1"/>
</dbReference>
<reference evidence="8 9" key="1">
    <citation type="submission" date="2019-02" db="EMBL/GenBank/DDBJ databases">
        <authorList>
            <person name="Manzano-Marin A."/>
            <person name="Manzano-Marin A."/>
        </authorList>
    </citation>
    <scope>NUCLEOTIDE SEQUENCE [LARGE SCALE GENOMIC DNA]</scope>
    <source>
        <strain evidence="8 9">ErCilaricifoliae</strain>
    </source>
</reference>
<dbReference type="InterPro" id="IPR000796">
    <property type="entry name" value="Asp_trans"/>
</dbReference>
<dbReference type="NCBIfam" id="NF006719">
    <property type="entry name" value="PRK09257.1"/>
    <property type="match status" value="1"/>
</dbReference>
<dbReference type="InterPro" id="IPR015422">
    <property type="entry name" value="PyrdxlP-dep_Trfase_small"/>
</dbReference>
<proteinExistence type="inferred from homology"/>
<evidence type="ECO:0000256" key="3">
    <source>
        <dbReference type="ARBA" id="ARBA00011738"/>
    </source>
</evidence>
<keyword evidence="4 8" id="KW-0032">Aminotransferase</keyword>
<keyword evidence="6" id="KW-0663">Pyridoxal phosphate</keyword>
<name>A0A451DCA5_9GAMM</name>
<dbReference type="AlphaFoldDB" id="A0A451DCA5"/>
<dbReference type="GO" id="GO:0004838">
    <property type="term" value="F:L-tyrosine-2-oxoglutarate transaminase activity"/>
    <property type="evidence" value="ECO:0007669"/>
    <property type="project" value="TreeGrafter"/>
</dbReference>
<dbReference type="RefSeq" id="WP_157989552.1">
    <property type="nucleotide sequence ID" value="NZ_LR217720.1"/>
</dbReference>
<dbReference type="Gene3D" id="3.40.640.10">
    <property type="entry name" value="Type I PLP-dependent aspartate aminotransferase-like (Major domain)"/>
    <property type="match status" value="1"/>
</dbReference>